<feature type="transmembrane region" description="Helical" evidence="6">
    <location>
        <begin position="128"/>
        <end position="144"/>
    </location>
</feature>
<evidence type="ECO:0000256" key="2">
    <source>
        <dbReference type="ARBA" id="ARBA00022475"/>
    </source>
</evidence>
<feature type="transmembrane region" description="Helical" evidence="6">
    <location>
        <begin position="217"/>
        <end position="238"/>
    </location>
</feature>
<feature type="domain" description="EamA" evidence="7">
    <location>
        <begin position="155"/>
        <end position="290"/>
    </location>
</feature>
<keyword evidence="9" id="KW-1185">Reference proteome</keyword>
<dbReference type="PANTHER" id="PTHR32322">
    <property type="entry name" value="INNER MEMBRANE TRANSPORTER"/>
    <property type="match status" value="1"/>
</dbReference>
<keyword evidence="5 6" id="KW-0472">Membrane</keyword>
<dbReference type="Pfam" id="PF00892">
    <property type="entry name" value="EamA"/>
    <property type="match status" value="2"/>
</dbReference>
<feature type="transmembrane region" description="Helical" evidence="6">
    <location>
        <begin position="12"/>
        <end position="29"/>
    </location>
</feature>
<feature type="transmembrane region" description="Helical" evidence="6">
    <location>
        <begin position="74"/>
        <end position="91"/>
    </location>
</feature>
<evidence type="ECO:0000256" key="6">
    <source>
        <dbReference type="SAM" id="Phobius"/>
    </source>
</evidence>
<evidence type="ECO:0000313" key="8">
    <source>
        <dbReference type="EMBL" id="TXL68475.1"/>
    </source>
</evidence>
<name>A0A5C8P5G4_9BURK</name>
<reference evidence="8 9" key="1">
    <citation type="submission" date="2019-06" db="EMBL/GenBank/DDBJ databases">
        <title>Quisquiliibacterium sp. nov., isolated from a maize field.</title>
        <authorList>
            <person name="Lin S.-Y."/>
            <person name="Tsai C.-F."/>
            <person name="Young C.-C."/>
        </authorList>
    </citation>
    <scope>NUCLEOTIDE SEQUENCE [LARGE SCALE GENOMIC DNA]</scope>
    <source>
        <strain evidence="8 9">CC-CFT501</strain>
    </source>
</reference>
<feature type="transmembrane region" description="Helical" evidence="6">
    <location>
        <begin position="182"/>
        <end position="205"/>
    </location>
</feature>
<evidence type="ECO:0000256" key="1">
    <source>
        <dbReference type="ARBA" id="ARBA00004651"/>
    </source>
</evidence>
<feature type="transmembrane region" description="Helical" evidence="6">
    <location>
        <begin position="150"/>
        <end position="170"/>
    </location>
</feature>
<keyword evidence="4 6" id="KW-1133">Transmembrane helix</keyword>
<evidence type="ECO:0000256" key="3">
    <source>
        <dbReference type="ARBA" id="ARBA00022692"/>
    </source>
</evidence>
<accession>A0A5C8P5G4</accession>
<dbReference type="EMBL" id="VDUY01000001">
    <property type="protein sequence ID" value="TXL68475.1"/>
    <property type="molecule type" value="Genomic_DNA"/>
</dbReference>
<comment type="caution">
    <text evidence="8">The sequence shown here is derived from an EMBL/GenBank/DDBJ whole genome shotgun (WGS) entry which is preliminary data.</text>
</comment>
<dbReference type="Proteomes" id="UP000321548">
    <property type="component" value="Unassembled WGS sequence"/>
</dbReference>
<feature type="transmembrane region" description="Helical" evidence="6">
    <location>
        <begin position="103"/>
        <end position="121"/>
    </location>
</feature>
<feature type="transmembrane region" description="Helical" evidence="6">
    <location>
        <begin position="274"/>
        <end position="291"/>
    </location>
</feature>
<gene>
    <name evidence="8" type="ORF">FHP08_01980</name>
</gene>
<keyword evidence="2" id="KW-1003">Cell membrane</keyword>
<dbReference type="RefSeq" id="WP_147702616.1">
    <property type="nucleotide sequence ID" value="NZ_VDUY01000001.1"/>
</dbReference>
<feature type="transmembrane region" description="Helical" evidence="6">
    <location>
        <begin position="41"/>
        <end position="62"/>
    </location>
</feature>
<dbReference type="GO" id="GO:0005886">
    <property type="term" value="C:plasma membrane"/>
    <property type="evidence" value="ECO:0007669"/>
    <property type="project" value="UniProtKB-SubCell"/>
</dbReference>
<dbReference type="SUPFAM" id="SSF103481">
    <property type="entry name" value="Multidrug resistance efflux transporter EmrE"/>
    <property type="match status" value="2"/>
</dbReference>
<keyword evidence="3 6" id="KW-0812">Transmembrane</keyword>
<proteinExistence type="predicted"/>
<dbReference type="InterPro" id="IPR050638">
    <property type="entry name" value="AA-Vitamin_Transporters"/>
</dbReference>
<dbReference type="InterPro" id="IPR000620">
    <property type="entry name" value="EamA_dom"/>
</dbReference>
<protein>
    <submittedName>
        <fullName evidence="8">DMT family transporter</fullName>
    </submittedName>
</protein>
<dbReference type="InterPro" id="IPR037185">
    <property type="entry name" value="EmrE-like"/>
</dbReference>
<dbReference type="OrthoDB" id="5298131at2"/>
<dbReference type="PANTHER" id="PTHR32322:SF18">
    <property type="entry name" value="S-ADENOSYLMETHIONINE_S-ADENOSYLHOMOCYSTEINE TRANSPORTER"/>
    <property type="match status" value="1"/>
</dbReference>
<organism evidence="8 9">
    <name type="scientific">Zeimonas arvi</name>
    <dbReference type="NCBI Taxonomy" id="2498847"/>
    <lineage>
        <taxon>Bacteria</taxon>
        <taxon>Pseudomonadati</taxon>
        <taxon>Pseudomonadota</taxon>
        <taxon>Betaproteobacteria</taxon>
        <taxon>Burkholderiales</taxon>
        <taxon>Burkholderiaceae</taxon>
        <taxon>Zeimonas</taxon>
    </lineage>
</organism>
<sequence>MPRTITLSPRDLGLLALLTLLWGVNWPIMKIGVQELPPMTFRSLCMIGGLPMLAAIAHGRGLSLKVPREHWRELLLLALTNMVLWFVFAMYGVKLLSSGRAAILGYTMPIWSAVVAILVFGENPSRRLWMGVAAAAAGVALLLASEFTAIAGSPLGTLCMLAAAVIWAYGTHRMRRRIQPTHILVITFWSLALGLVVCGSIALLFERGQVHRPPNAAEWGAIAFNAFLVFGFAQLVWFRLATILPPVASGLSVMLIPVTGVFSGVWMLGERLLWQDWGALACILAAMATVLSPSRRTPPAG</sequence>
<feature type="transmembrane region" description="Helical" evidence="6">
    <location>
        <begin position="250"/>
        <end position="268"/>
    </location>
</feature>
<evidence type="ECO:0000313" key="9">
    <source>
        <dbReference type="Proteomes" id="UP000321548"/>
    </source>
</evidence>
<evidence type="ECO:0000256" key="5">
    <source>
        <dbReference type="ARBA" id="ARBA00023136"/>
    </source>
</evidence>
<comment type="subcellular location">
    <subcellularLocation>
        <location evidence="1">Cell membrane</location>
        <topology evidence="1">Multi-pass membrane protein</topology>
    </subcellularLocation>
</comment>
<evidence type="ECO:0000256" key="4">
    <source>
        <dbReference type="ARBA" id="ARBA00022989"/>
    </source>
</evidence>
<evidence type="ECO:0000259" key="7">
    <source>
        <dbReference type="Pfam" id="PF00892"/>
    </source>
</evidence>
<feature type="domain" description="EamA" evidence="7">
    <location>
        <begin position="14"/>
        <end position="143"/>
    </location>
</feature>
<dbReference type="AlphaFoldDB" id="A0A5C8P5G4"/>